<dbReference type="PANTHER" id="PTHR43130">
    <property type="entry name" value="ARAC-FAMILY TRANSCRIPTIONAL REGULATOR"/>
    <property type="match status" value="1"/>
</dbReference>
<dbReference type="CDD" id="cd03139">
    <property type="entry name" value="GATase1_PfpI_2"/>
    <property type="match status" value="1"/>
</dbReference>
<comment type="caution">
    <text evidence="2">The sequence shown here is derived from an EMBL/GenBank/DDBJ whole genome shotgun (WGS) entry which is preliminary data.</text>
</comment>
<dbReference type="PANTHER" id="PTHR43130:SF15">
    <property type="entry name" value="THIJ_PFPI FAMILY PROTEIN (AFU_ORTHOLOGUE AFUA_5G14240)"/>
    <property type="match status" value="1"/>
</dbReference>
<dbReference type="Proteomes" id="UP001208690">
    <property type="component" value="Unassembled WGS sequence"/>
</dbReference>
<proteinExistence type="predicted"/>
<sequence>MKSLAVFVFPGVQTLDLFGPIEFLGGFAERISLTLVAETDEPVVTRHGQRILPDTTIHTGGAYDLLLIPGGDSALDVAKRPEAMAWIRETVRQAEYVMTVCTGSILLGLTGALDGRRATTNKIDFRDTVPLVPRVDWVEKARWVHDGKFFTSSGVSAGMDMALAAIAHVLDQEAADWMADGSEYEWHRDPSWDPFADKCGLGQE</sequence>
<gene>
    <name evidence="2" type="ORF">MUB52_20160</name>
</gene>
<name>A0ABT3BJK3_9RHOB</name>
<dbReference type="InterPro" id="IPR002818">
    <property type="entry name" value="DJ-1/PfpI"/>
</dbReference>
<dbReference type="InterPro" id="IPR052158">
    <property type="entry name" value="INH-QAR"/>
</dbReference>
<dbReference type="InterPro" id="IPR029062">
    <property type="entry name" value="Class_I_gatase-like"/>
</dbReference>
<dbReference type="RefSeq" id="WP_263845958.1">
    <property type="nucleotide sequence ID" value="NZ_JALIEB010000019.1"/>
</dbReference>
<evidence type="ECO:0000313" key="2">
    <source>
        <dbReference type="EMBL" id="MCV3273754.1"/>
    </source>
</evidence>
<accession>A0ABT3BJK3</accession>
<keyword evidence="3" id="KW-1185">Reference proteome</keyword>
<dbReference type="SUPFAM" id="SSF52317">
    <property type="entry name" value="Class I glutamine amidotransferase-like"/>
    <property type="match status" value="1"/>
</dbReference>
<dbReference type="Pfam" id="PF01965">
    <property type="entry name" value="DJ-1_PfpI"/>
    <property type="match status" value="1"/>
</dbReference>
<dbReference type="EMBL" id="JALIEB010000019">
    <property type="protein sequence ID" value="MCV3273754.1"/>
    <property type="molecule type" value="Genomic_DNA"/>
</dbReference>
<evidence type="ECO:0000313" key="3">
    <source>
        <dbReference type="Proteomes" id="UP001208690"/>
    </source>
</evidence>
<dbReference type="Gene3D" id="3.40.50.880">
    <property type="match status" value="1"/>
</dbReference>
<evidence type="ECO:0000259" key="1">
    <source>
        <dbReference type="Pfam" id="PF01965"/>
    </source>
</evidence>
<reference evidence="2 3" key="1">
    <citation type="submission" date="2022-04" db="EMBL/GenBank/DDBJ databases">
        <title>Roseobacter sp. WL0113 is a bacterium isolated from neritic sediment.</title>
        <authorList>
            <person name="Wang L."/>
            <person name="He W."/>
            <person name="Zhang D.-F."/>
        </authorList>
    </citation>
    <scope>NUCLEOTIDE SEQUENCE [LARGE SCALE GENOMIC DNA]</scope>
    <source>
        <strain evidence="2 3">WL0113</strain>
    </source>
</reference>
<protein>
    <submittedName>
        <fullName evidence="2">DJ-1/PfpI family protein</fullName>
    </submittedName>
</protein>
<organism evidence="2 3">
    <name type="scientific">Roseobacter sinensis</name>
    <dbReference type="NCBI Taxonomy" id="2931391"/>
    <lineage>
        <taxon>Bacteria</taxon>
        <taxon>Pseudomonadati</taxon>
        <taxon>Pseudomonadota</taxon>
        <taxon>Alphaproteobacteria</taxon>
        <taxon>Rhodobacterales</taxon>
        <taxon>Roseobacteraceae</taxon>
        <taxon>Roseobacter</taxon>
    </lineage>
</organism>
<feature type="domain" description="DJ-1/PfpI" evidence="1">
    <location>
        <begin position="2"/>
        <end position="166"/>
    </location>
</feature>